<gene>
    <name evidence="1" type="ORF">METZ01_LOCUS109520</name>
</gene>
<protein>
    <submittedName>
        <fullName evidence="1">Uncharacterized protein</fullName>
    </submittedName>
</protein>
<accession>A0A381WVV1</accession>
<evidence type="ECO:0000313" key="1">
    <source>
        <dbReference type="EMBL" id="SVA56666.1"/>
    </source>
</evidence>
<dbReference type="AlphaFoldDB" id="A0A381WVV1"/>
<organism evidence="1">
    <name type="scientific">marine metagenome</name>
    <dbReference type="NCBI Taxonomy" id="408172"/>
    <lineage>
        <taxon>unclassified sequences</taxon>
        <taxon>metagenomes</taxon>
        <taxon>ecological metagenomes</taxon>
    </lineage>
</organism>
<proteinExistence type="predicted"/>
<name>A0A381WVV1_9ZZZZ</name>
<reference evidence="1" key="1">
    <citation type="submission" date="2018-05" db="EMBL/GenBank/DDBJ databases">
        <authorList>
            <person name="Lanie J.A."/>
            <person name="Ng W.-L."/>
            <person name="Kazmierczak K.M."/>
            <person name="Andrzejewski T.M."/>
            <person name="Davidsen T.M."/>
            <person name="Wayne K.J."/>
            <person name="Tettelin H."/>
            <person name="Glass J.I."/>
            <person name="Rusch D."/>
            <person name="Podicherti R."/>
            <person name="Tsui H.-C.T."/>
            <person name="Winkler M.E."/>
        </authorList>
    </citation>
    <scope>NUCLEOTIDE SEQUENCE</scope>
</reference>
<dbReference type="EMBL" id="UINC01013063">
    <property type="protein sequence ID" value="SVA56666.1"/>
    <property type="molecule type" value="Genomic_DNA"/>
</dbReference>
<sequence length="88" mass="10543">MTFKITVPFNTINRKMVLANICKYRRLQGCDEYIKKYYSFFESFKILSFCLSEIHPHFADMKRSLTQLFLMNLSWGQNKVSFTFEVHA</sequence>